<dbReference type="Gene3D" id="3.40.395.10">
    <property type="entry name" value="Adenoviral Proteinase, Chain A"/>
    <property type="match status" value="1"/>
</dbReference>
<feature type="compositionally biased region" description="Polar residues" evidence="5">
    <location>
        <begin position="249"/>
        <end position="266"/>
    </location>
</feature>
<evidence type="ECO:0000256" key="4">
    <source>
        <dbReference type="ARBA" id="ARBA00022807"/>
    </source>
</evidence>
<evidence type="ECO:0000256" key="2">
    <source>
        <dbReference type="ARBA" id="ARBA00022670"/>
    </source>
</evidence>
<dbReference type="InterPro" id="IPR038765">
    <property type="entry name" value="Papain-like_cys_pep_sf"/>
</dbReference>
<dbReference type="InterPro" id="IPR003653">
    <property type="entry name" value="Peptidase_C48_C"/>
</dbReference>
<evidence type="ECO:0000256" key="1">
    <source>
        <dbReference type="ARBA" id="ARBA00005234"/>
    </source>
</evidence>
<gene>
    <name evidence="7" type="primary">senp2</name>
</gene>
<evidence type="ECO:0000313" key="8">
    <source>
        <dbReference type="Proteomes" id="UP000694546"/>
    </source>
</evidence>
<accession>A0A8C5C6R9</accession>
<organism evidence="7 8">
    <name type="scientific">Gadus morhua</name>
    <name type="common">Atlantic cod</name>
    <dbReference type="NCBI Taxonomy" id="8049"/>
    <lineage>
        <taxon>Eukaryota</taxon>
        <taxon>Metazoa</taxon>
        <taxon>Chordata</taxon>
        <taxon>Craniata</taxon>
        <taxon>Vertebrata</taxon>
        <taxon>Euteleostomi</taxon>
        <taxon>Actinopterygii</taxon>
        <taxon>Neopterygii</taxon>
        <taxon>Teleostei</taxon>
        <taxon>Neoteleostei</taxon>
        <taxon>Acanthomorphata</taxon>
        <taxon>Zeiogadaria</taxon>
        <taxon>Gadariae</taxon>
        <taxon>Gadiformes</taxon>
        <taxon>Gadoidei</taxon>
        <taxon>Gadidae</taxon>
        <taxon>Gadus</taxon>
    </lineage>
</organism>
<dbReference type="OMA" id="WLNSTEW"/>
<dbReference type="PANTHER" id="PTHR12606:SF11">
    <property type="entry name" value="SENTRIN-SPECIFIC PROTEASE 2"/>
    <property type="match status" value="1"/>
</dbReference>
<dbReference type="PANTHER" id="PTHR12606">
    <property type="entry name" value="SENTRIN/SUMO-SPECIFIC PROTEASE"/>
    <property type="match status" value="1"/>
</dbReference>
<dbReference type="GO" id="GO:0080090">
    <property type="term" value="P:regulation of primary metabolic process"/>
    <property type="evidence" value="ECO:0007669"/>
    <property type="project" value="UniProtKB-ARBA"/>
</dbReference>
<reference evidence="7" key="2">
    <citation type="submission" date="2025-09" db="UniProtKB">
        <authorList>
            <consortium name="Ensembl"/>
        </authorList>
    </citation>
    <scope>IDENTIFICATION</scope>
</reference>
<name>A0A8C5C6R9_GADMO</name>
<feature type="compositionally biased region" description="Polar residues" evidence="5">
    <location>
        <begin position="53"/>
        <end position="66"/>
    </location>
</feature>
<keyword evidence="8" id="KW-1185">Reference proteome</keyword>
<dbReference type="GeneTree" id="ENSGT00940000155489"/>
<feature type="region of interest" description="Disordered" evidence="5">
    <location>
        <begin position="249"/>
        <end position="268"/>
    </location>
</feature>
<reference evidence="7" key="1">
    <citation type="submission" date="2025-08" db="UniProtKB">
        <authorList>
            <consortium name="Ensembl"/>
        </authorList>
    </citation>
    <scope>IDENTIFICATION</scope>
</reference>
<comment type="similarity">
    <text evidence="1">Belongs to the peptidase C48 family.</text>
</comment>
<dbReference type="GO" id="GO:0016929">
    <property type="term" value="F:deSUMOylase activity"/>
    <property type="evidence" value="ECO:0007669"/>
    <property type="project" value="TreeGrafter"/>
</dbReference>
<dbReference type="GO" id="GO:0060255">
    <property type="term" value="P:regulation of macromolecule metabolic process"/>
    <property type="evidence" value="ECO:0007669"/>
    <property type="project" value="UniProtKB-ARBA"/>
</dbReference>
<dbReference type="Pfam" id="PF02902">
    <property type="entry name" value="Peptidase_C48"/>
    <property type="match status" value="1"/>
</dbReference>
<dbReference type="Ensembl" id="ENSGMOT00000039073.1">
    <property type="protein sequence ID" value="ENSGMOP00000057295.1"/>
    <property type="gene ID" value="ENSGMOG00000010836.2"/>
</dbReference>
<feature type="domain" description="Ubiquitin-like protease family profile" evidence="6">
    <location>
        <begin position="409"/>
        <end position="581"/>
    </location>
</feature>
<dbReference type="PROSITE" id="PS50600">
    <property type="entry name" value="ULP_PROTEASE"/>
    <property type="match status" value="1"/>
</dbReference>
<protein>
    <submittedName>
        <fullName evidence="7">SUMO specific peptidase 2</fullName>
    </submittedName>
</protein>
<sequence>MYGWIVDGISSLFEPVSDQNHTEWPGNSAQVPGRSAVTPGTRPESHARPAKRNYQSVHVSNGASQGEQREAKRRKLDVVLSFVKKAVAGVAGLLRRNPQNKNCERYRRYEESKIQPVTLMGIDELQTSWLTGTKWRMDNSAGGINDRDGAGRNSFPRPSPLSVRKYSGAVLSGGILDGGKDRGTSLPSRSALGVGLGAASANAELSHLCFGQSRCYTPGVTVQEAMKQNDKEHYRRLLEMLGTEKCSKSQPLTCSRTTPQAVSSPQGGCRQSRFARAFDSMPRKTGSVPATPSAYSWRDSSATNDVKERRTDILFTKTLTGTFQEKRGSWAKSNQKHPSDTDLSTEVATRLHLVDPALTQQSDQPPTRTNLTRHADEDLPRLTRDMAEEVSAALNQADPSLVLSAAFKLRITQRDLATLREGNWLNDEVINFYLSLVMERSSSQAAPGPRVYCFSTFFLPKLRGGEGGQAGGHWAVRRWTKAVDLFLHDLILVPLHLDVHWAMAVIDLRSQSVKSYDSMGQRHDDICSLLLIFLREEHKVKKGKDLDTSRWTVGSIRACEIPQQKNGSDCGIFACKYADYISKGRPLDFKQCHMTLFRKIMVWEILNKKLL</sequence>
<keyword evidence="3" id="KW-0378">Hydrolase</keyword>
<dbReference type="GO" id="GO:0005634">
    <property type="term" value="C:nucleus"/>
    <property type="evidence" value="ECO:0007669"/>
    <property type="project" value="TreeGrafter"/>
</dbReference>
<dbReference type="GO" id="GO:0006508">
    <property type="term" value="P:proteolysis"/>
    <property type="evidence" value="ECO:0007669"/>
    <property type="project" value="UniProtKB-KW"/>
</dbReference>
<dbReference type="Proteomes" id="UP000694546">
    <property type="component" value="Chromosome 5"/>
</dbReference>
<evidence type="ECO:0000313" key="7">
    <source>
        <dbReference type="Ensembl" id="ENSGMOP00000057295.1"/>
    </source>
</evidence>
<keyword evidence="4" id="KW-0788">Thiol protease</keyword>
<evidence type="ECO:0000259" key="6">
    <source>
        <dbReference type="PROSITE" id="PS50600"/>
    </source>
</evidence>
<keyword evidence="2" id="KW-0645">Protease</keyword>
<feature type="region of interest" description="Disordered" evidence="5">
    <location>
        <begin position="20"/>
        <end position="71"/>
    </location>
</feature>
<dbReference type="SUPFAM" id="SSF54001">
    <property type="entry name" value="Cysteine proteinases"/>
    <property type="match status" value="1"/>
</dbReference>
<dbReference type="GO" id="GO:0016926">
    <property type="term" value="P:protein desumoylation"/>
    <property type="evidence" value="ECO:0007669"/>
    <property type="project" value="TreeGrafter"/>
</dbReference>
<proteinExistence type="inferred from homology"/>
<dbReference type="AlphaFoldDB" id="A0A8C5C6R9"/>
<evidence type="ECO:0000256" key="5">
    <source>
        <dbReference type="SAM" id="MobiDB-lite"/>
    </source>
</evidence>
<evidence type="ECO:0000256" key="3">
    <source>
        <dbReference type="ARBA" id="ARBA00022801"/>
    </source>
</evidence>